<dbReference type="OrthoDB" id="37537at2759"/>
<gene>
    <name evidence="4" type="ORF">CTI12_AA048810</name>
</gene>
<keyword evidence="5" id="KW-1185">Reference proteome</keyword>
<name>A0A2U1P4B6_ARTAN</name>
<dbReference type="InterPro" id="IPR036812">
    <property type="entry name" value="NAD(P)_OxRdtase_dom_sf"/>
</dbReference>
<evidence type="ECO:0000256" key="1">
    <source>
        <dbReference type="ARBA" id="ARBA00022857"/>
    </source>
</evidence>
<dbReference type="EMBL" id="PKPP01001702">
    <property type="protein sequence ID" value="PWA80606.1"/>
    <property type="molecule type" value="Genomic_DNA"/>
</dbReference>
<dbReference type="InterPro" id="IPR023210">
    <property type="entry name" value="NADP_OxRdtase_dom"/>
</dbReference>
<dbReference type="STRING" id="35608.A0A2U1P4B6"/>
<dbReference type="Pfam" id="PF00248">
    <property type="entry name" value="Aldo_ket_red"/>
    <property type="match status" value="2"/>
</dbReference>
<keyword evidence="4" id="KW-0813">Transport</keyword>
<dbReference type="GO" id="GO:0034220">
    <property type="term" value="P:monoatomic ion transmembrane transport"/>
    <property type="evidence" value="ECO:0007669"/>
    <property type="project" value="UniProtKB-KW"/>
</dbReference>
<protein>
    <submittedName>
        <fullName evidence="4">Aldo/keto reductase/potassium channel subunit beta</fullName>
    </submittedName>
</protein>
<feature type="domain" description="NADP-dependent oxidoreductase" evidence="3">
    <location>
        <begin position="332"/>
        <end position="397"/>
    </location>
</feature>
<dbReference type="GO" id="GO:0005737">
    <property type="term" value="C:cytoplasm"/>
    <property type="evidence" value="ECO:0007669"/>
    <property type="project" value="TreeGrafter"/>
</dbReference>
<evidence type="ECO:0000313" key="4">
    <source>
        <dbReference type="EMBL" id="PWA80606.1"/>
    </source>
</evidence>
<evidence type="ECO:0000313" key="5">
    <source>
        <dbReference type="Proteomes" id="UP000245207"/>
    </source>
</evidence>
<dbReference type="SUPFAM" id="SSF51430">
    <property type="entry name" value="NAD(P)-linked oxidoreductase"/>
    <property type="match status" value="2"/>
</dbReference>
<dbReference type="PANTHER" id="PTHR43625">
    <property type="entry name" value="AFLATOXIN B1 ALDEHYDE REDUCTASE"/>
    <property type="match status" value="1"/>
</dbReference>
<organism evidence="4 5">
    <name type="scientific">Artemisia annua</name>
    <name type="common">Sweet wormwood</name>
    <dbReference type="NCBI Taxonomy" id="35608"/>
    <lineage>
        <taxon>Eukaryota</taxon>
        <taxon>Viridiplantae</taxon>
        <taxon>Streptophyta</taxon>
        <taxon>Embryophyta</taxon>
        <taxon>Tracheophyta</taxon>
        <taxon>Spermatophyta</taxon>
        <taxon>Magnoliopsida</taxon>
        <taxon>eudicotyledons</taxon>
        <taxon>Gunneridae</taxon>
        <taxon>Pentapetalae</taxon>
        <taxon>asterids</taxon>
        <taxon>campanulids</taxon>
        <taxon>Asterales</taxon>
        <taxon>Asteraceae</taxon>
        <taxon>Asteroideae</taxon>
        <taxon>Anthemideae</taxon>
        <taxon>Artemisiinae</taxon>
        <taxon>Artemisia</taxon>
    </lineage>
</organism>
<dbReference type="AlphaFoldDB" id="A0A2U1P4B6"/>
<accession>A0A2U1P4B6</accession>
<keyword evidence="1" id="KW-0521">NADP</keyword>
<dbReference type="Proteomes" id="UP000245207">
    <property type="component" value="Unassembled WGS sequence"/>
</dbReference>
<keyword evidence="2" id="KW-0560">Oxidoreductase</keyword>
<dbReference type="PANTHER" id="PTHR43625:SF66">
    <property type="entry name" value="PERAKINE REDUCTASE"/>
    <property type="match status" value="1"/>
</dbReference>
<dbReference type="CDD" id="cd19145">
    <property type="entry name" value="AKR_AKR13D1"/>
    <property type="match status" value="1"/>
</dbReference>
<feature type="domain" description="NADP-dependent oxidoreductase" evidence="3">
    <location>
        <begin position="18"/>
        <end position="308"/>
    </location>
</feature>
<evidence type="ECO:0000259" key="3">
    <source>
        <dbReference type="Pfam" id="PF00248"/>
    </source>
</evidence>
<reference evidence="4 5" key="1">
    <citation type="journal article" date="2018" name="Mol. Plant">
        <title>The genome of Artemisia annua provides insight into the evolution of Asteraceae family and artemisinin biosynthesis.</title>
        <authorList>
            <person name="Shen Q."/>
            <person name="Zhang L."/>
            <person name="Liao Z."/>
            <person name="Wang S."/>
            <person name="Yan T."/>
            <person name="Shi P."/>
            <person name="Liu M."/>
            <person name="Fu X."/>
            <person name="Pan Q."/>
            <person name="Wang Y."/>
            <person name="Lv Z."/>
            <person name="Lu X."/>
            <person name="Zhang F."/>
            <person name="Jiang W."/>
            <person name="Ma Y."/>
            <person name="Chen M."/>
            <person name="Hao X."/>
            <person name="Li L."/>
            <person name="Tang Y."/>
            <person name="Lv G."/>
            <person name="Zhou Y."/>
            <person name="Sun X."/>
            <person name="Brodelius P.E."/>
            <person name="Rose J.K.C."/>
            <person name="Tang K."/>
        </authorList>
    </citation>
    <scope>NUCLEOTIDE SEQUENCE [LARGE SCALE GENOMIC DNA]</scope>
    <source>
        <strain evidence="5">cv. Huhao1</strain>
        <tissue evidence="4">Leaf</tissue>
    </source>
</reference>
<proteinExistence type="predicted"/>
<dbReference type="PROSITE" id="PS51257">
    <property type="entry name" value="PROKAR_LIPOPROTEIN"/>
    <property type="match status" value="1"/>
</dbReference>
<dbReference type="Gene3D" id="3.20.20.100">
    <property type="entry name" value="NADP-dependent oxidoreductase domain"/>
    <property type="match status" value="2"/>
</dbReference>
<dbReference type="GO" id="GO:0016491">
    <property type="term" value="F:oxidoreductase activity"/>
    <property type="evidence" value="ECO:0007669"/>
    <property type="project" value="UniProtKB-KW"/>
</dbReference>
<keyword evidence="4" id="KW-0407">Ion channel</keyword>
<keyword evidence="4" id="KW-0406">Ion transport</keyword>
<dbReference type="InterPro" id="IPR050791">
    <property type="entry name" value="Aldo-Keto_reductase"/>
</dbReference>
<comment type="caution">
    <text evidence="4">The sequence shown here is derived from an EMBL/GenBank/DDBJ whole genome shotgun (WGS) entry which is preliminary data.</text>
</comment>
<evidence type="ECO:0000256" key="2">
    <source>
        <dbReference type="ARBA" id="ARBA00023002"/>
    </source>
</evidence>
<sequence length="432" mass="47630">MVMPTRKLGSQGLQVSAIGLGCLSMSQTDKPQQEMIQLLHTAIDSGVTFLDTSDVYGSNANELLIGQALKGGRRDKVQIATKFGIKSISPETGLTVTGDPVYVKEACNGSLKRLGVDCIDLYYIHRIDTTIPIEITMGALKELVEEGKIKYVGLSEASPETIRRAHAVHPITAVQLEWSLWTRDVEEQVIPTCRELGIGIVPFSPLGKGFFSSVPVLTEDLAVTDVRRQFPRFQGENLEHNKALLEKVHQMAKNKDCTTSQLALAWVLYQGEDVCPIPGTTKIDNFKQNIGAVSVKPSHEDMSELETIASMIMGDRYPDAILPRIQGENFDHNNVIIERISEMAQRKGCTLAQLALAWVLHQGDDVAPIPGTTKFENLNQNLGSLGVTQTAEDMAELLESMASFKGDRVPEQFFVHSYKNSDTPPLSSWKHE</sequence>